<organism evidence="1 2">
    <name type="scientific">Algoriphagus yeomjeoni</name>
    <dbReference type="NCBI Taxonomy" id="291403"/>
    <lineage>
        <taxon>Bacteria</taxon>
        <taxon>Pseudomonadati</taxon>
        <taxon>Bacteroidota</taxon>
        <taxon>Cytophagia</taxon>
        <taxon>Cytophagales</taxon>
        <taxon>Cyclobacteriaceae</taxon>
        <taxon>Algoriphagus</taxon>
    </lineage>
</organism>
<sequence length="89" mass="10322">MWKLSLVIIFFWAINQEHINHKIIVLDNCTKWKQAYISKEPGEFAIVNDFDYNNPVLLSNVAHLGSPMEVRTITLKDVINIKEYVSSSE</sequence>
<name>A0A327PSQ6_9BACT</name>
<keyword evidence="2" id="KW-1185">Reference proteome</keyword>
<evidence type="ECO:0000313" key="1">
    <source>
        <dbReference type="EMBL" id="RAI95340.1"/>
    </source>
</evidence>
<protein>
    <submittedName>
        <fullName evidence="1">Uncharacterized protein</fullName>
    </submittedName>
</protein>
<accession>A0A327PSQ6</accession>
<comment type="caution">
    <text evidence="1">The sequence shown here is derived from an EMBL/GenBank/DDBJ whole genome shotgun (WGS) entry which is preliminary data.</text>
</comment>
<proteinExistence type="predicted"/>
<dbReference type="Proteomes" id="UP000249610">
    <property type="component" value="Unassembled WGS sequence"/>
</dbReference>
<gene>
    <name evidence="1" type="ORF">LV83_00591</name>
</gene>
<evidence type="ECO:0000313" key="2">
    <source>
        <dbReference type="Proteomes" id="UP000249610"/>
    </source>
</evidence>
<dbReference type="AlphaFoldDB" id="A0A327PSQ6"/>
<dbReference type="EMBL" id="QLLK01000001">
    <property type="protein sequence ID" value="RAI95340.1"/>
    <property type="molecule type" value="Genomic_DNA"/>
</dbReference>
<reference evidence="1 2" key="1">
    <citation type="submission" date="2018-06" db="EMBL/GenBank/DDBJ databases">
        <title>Genomic Encyclopedia of Archaeal and Bacterial Type Strains, Phase II (KMG-II): from individual species to whole genera.</title>
        <authorList>
            <person name="Goeker M."/>
        </authorList>
    </citation>
    <scope>NUCLEOTIDE SEQUENCE [LARGE SCALE GENOMIC DNA]</scope>
    <source>
        <strain evidence="1 2">DSM 23446</strain>
    </source>
</reference>